<feature type="domain" description="Rhodanese" evidence="1">
    <location>
        <begin position="3"/>
        <end position="47"/>
    </location>
</feature>
<sequence length="83" mass="9944">MSKDKPVCLHCRTGQKSYNATLALQNLGFNNVYNITGSFLALSFYEYFNDQTKNRESIVTEYNLYYYDRFLHKIFINILYYEI</sequence>
<dbReference type="Gene3D" id="3.40.250.10">
    <property type="entry name" value="Rhodanese-like domain"/>
    <property type="match status" value="1"/>
</dbReference>
<evidence type="ECO:0000259" key="1">
    <source>
        <dbReference type="PROSITE" id="PS50206"/>
    </source>
</evidence>
<dbReference type="SUPFAM" id="SSF52821">
    <property type="entry name" value="Rhodanese/Cell cycle control phosphatase"/>
    <property type="match status" value="1"/>
</dbReference>
<dbReference type="CDD" id="cd00158">
    <property type="entry name" value="RHOD"/>
    <property type="match status" value="1"/>
</dbReference>
<dbReference type="AlphaFoldDB" id="A0A1S9N4W8"/>
<comment type="caution">
    <text evidence="2">The sequence shown here is derived from an EMBL/GenBank/DDBJ whole genome shotgun (WGS) entry which is preliminary data.</text>
</comment>
<reference evidence="2 3" key="1">
    <citation type="submission" date="2017-02" db="EMBL/GenBank/DDBJ databases">
        <title>Genome sequence of Clostridium beijerinckii Br21.</title>
        <authorList>
            <person name="Fonseca B.C."/>
            <person name="Guazzaroni M.E."/>
            <person name="Riano-Pachon D.M."/>
            <person name="Reginatto V."/>
        </authorList>
    </citation>
    <scope>NUCLEOTIDE SEQUENCE [LARGE SCALE GENOMIC DNA]</scope>
    <source>
        <strain evidence="2 3">Br21</strain>
    </source>
</reference>
<dbReference type="InterPro" id="IPR036873">
    <property type="entry name" value="Rhodanese-like_dom_sf"/>
</dbReference>
<evidence type="ECO:0000313" key="2">
    <source>
        <dbReference type="EMBL" id="OOP72475.1"/>
    </source>
</evidence>
<dbReference type="Pfam" id="PF00581">
    <property type="entry name" value="Rhodanese"/>
    <property type="match status" value="1"/>
</dbReference>
<dbReference type="InterPro" id="IPR001763">
    <property type="entry name" value="Rhodanese-like_dom"/>
</dbReference>
<evidence type="ECO:0000313" key="3">
    <source>
        <dbReference type="Proteomes" id="UP000190959"/>
    </source>
</evidence>
<dbReference type="Proteomes" id="UP000190959">
    <property type="component" value="Unassembled WGS sequence"/>
</dbReference>
<proteinExistence type="predicted"/>
<gene>
    <name evidence="2" type="ORF">CBEIBR21_16210</name>
</gene>
<dbReference type="EMBL" id="MWMH01000005">
    <property type="protein sequence ID" value="OOP72475.1"/>
    <property type="molecule type" value="Genomic_DNA"/>
</dbReference>
<dbReference type="PROSITE" id="PS50206">
    <property type="entry name" value="RHODANESE_3"/>
    <property type="match status" value="1"/>
</dbReference>
<protein>
    <recommendedName>
        <fullName evidence="1">Rhodanese domain-containing protein</fullName>
    </recommendedName>
</protein>
<accession>A0A1S9N4W8</accession>
<name>A0A1S9N4W8_CLOBE</name>
<organism evidence="2 3">
    <name type="scientific">Clostridium beijerinckii</name>
    <name type="common">Clostridium MP</name>
    <dbReference type="NCBI Taxonomy" id="1520"/>
    <lineage>
        <taxon>Bacteria</taxon>
        <taxon>Bacillati</taxon>
        <taxon>Bacillota</taxon>
        <taxon>Clostridia</taxon>
        <taxon>Eubacteriales</taxon>
        <taxon>Clostridiaceae</taxon>
        <taxon>Clostridium</taxon>
    </lineage>
</organism>